<dbReference type="PROSITE" id="PS00356">
    <property type="entry name" value="HTH_LACI_1"/>
    <property type="match status" value="1"/>
</dbReference>
<dbReference type="AlphaFoldDB" id="A0A1H5BHC2"/>
<evidence type="ECO:0000256" key="1">
    <source>
        <dbReference type="ARBA" id="ARBA00023015"/>
    </source>
</evidence>
<feature type="domain" description="HTH lacI-type" evidence="4">
    <location>
        <begin position="11"/>
        <end position="65"/>
    </location>
</feature>
<evidence type="ECO:0000313" key="6">
    <source>
        <dbReference type="Proteomes" id="UP000199220"/>
    </source>
</evidence>
<dbReference type="Gene3D" id="3.40.50.2300">
    <property type="match status" value="2"/>
</dbReference>
<dbReference type="STRING" id="648782.SAMN04488554_0102"/>
<dbReference type="PROSITE" id="PS50932">
    <property type="entry name" value="HTH_LACI_2"/>
    <property type="match status" value="1"/>
</dbReference>
<dbReference type="GO" id="GO:0003700">
    <property type="term" value="F:DNA-binding transcription factor activity"/>
    <property type="evidence" value="ECO:0007669"/>
    <property type="project" value="TreeGrafter"/>
</dbReference>
<dbReference type="CDD" id="cd06293">
    <property type="entry name" value="PBP1_LacI-like"/>
    <property type="match status" value="1"/>
</dbReference>
<dbReference type="SUPFAM" id="SSF47413">
    <property type="entry name" value="lambda repressor-like DNA-binding domains"/>
    <property type="match status" value="1"/>
</dbReference>
<dbReference type="InterPro" id="IPR010982">
    <property type="entry name" value="Lambda_DNA-bd_dom_sf"/>
</dbReference>
<keyword evidence="6" id="KW-1185">Reference proteome</keyword>
<dbReference type="SUPFAM" id="SSF53822">
    <property type="entry name" value="Periplasmic binding protein-like I"/>
    <property type="match status" value="1"/>
</dbReference>
<dbReference type="EMBL" id="FNTX01000001">
    <property type="protein sequence ID" value="SED53737.1"/>
    <property type="molecule type" value="Genomic_DNA"/>
</dbReference>
<name>A0A1H5BHC2_9MICO</name>
<dbReference type="Pfam" id="PF00356">
    <property type="entry name" value="LacI"/>
    <property type="match status" value="1"/>
</dbReference>
<reference evidence="6" key="1">
    <citation type="submission" date="2016-10" db="EMBL/GenBank/DDBJ databases">
        <authorList>
            <person name="Varghese N."/>
            <person name="Submissions S."/>
        </authorList>
    </citation>
    <scope>NUCLEOTIDE SEQUENCE [LARGE SCALE GENOMIC DNA]</scope>
    <source>
        <strain evidence="6">DSM 21368</strain>
    </source>
</reference>
<dbReference type="Pfam" id="PF13377">
    <property type="entry name" value="Peripla_BP_3"/>
    <property type="match status" value="1"/>
</dbReference>
<keyword evidence="3" id="KW-0804">Transcription</keyword>
<keyword evidence="2" id="KW-0238">DNA-binding</keyword>
<dbReference type="CDD" id="cd01392">
    <property type="entry name" value="HTH_LacI"/>
    <property type="match status" value="1"/>
</dbReference>
<dbReference type="InterPro" id="IPR000843">
    <property type="entry name" value="HTH_LacI"/>
</dbReference>
<dbReference type="PANTHER" id="PTHR30146:SF109">
    <property type="entry name" value="HTH-TYPE TRANSCRIPTIONAL REGULATOR GALS"/>
    <property type="match status" value="1"/>
</dbReference>
<gene>
    <name evidence="5" type="ORF">SAMN04488554_0102</name>
</gene>
<proteinExistence type="predicted"/>
<dbReference type="InterPro" id="IPR028082">
    <property type="entry name" value="Peripla_BP_I"/>
</dbReference>
<dbReference type="PANTHER" id="PTHR30146">
    <property type="entry name" value="LACI-RELATED TRANSCRIPTIONAL REPRESSOR"/>
    <property type="match status" value="1"/>
</dbReference>
<dbReference type="InterPro" id="IPR046335">
    <property type="entry name" value="LacI/GalR-like_sensor"/>
</dbReference>
<keyword evidence="1" id="KW-0805">Transcription regulation</keyword>
<dbReference type="RefSeq" id="WP_089771208.1">
    <property type="nucleotide sequence ID" value="NZ_FNTX01000001.1"/>
</dbReference>
<protein>
    <submittedName>
        <fullName evidence="5">Transcriptional regulator, LacI family</fullName>
    </submittedName>
</protein>
<evidence type="ECO:0000256" key="2">
    <source>
        <dbReference type="ARBA" id="ARBA00023125"/>
    </source>
</evidence>
<evidence type="ECO:0000259" key="4">
    <source>
        <dbReference type="PROSITE" id="PS50932"/>
    </source>
</evidence>
<evidence type="ECO:0000313" key="5">
    <source>
        <dbReference type="EMBL" id="SED53737.1"/>
    </source>
</evidence>
<sequence>MPRRNGGPRRPSVTDVAKEAGVSVGTVSNVLNRPDSVSPATRAKVEQAIAELRFVRNASARQLRSGEISTVGAVVLDIANPFFTEMARGIEDRLAQDDHTLMLCSSDENPDREARFLRLFEEHGVRGVIATPSHGSLDGLLALRERGIEVVLLDHTSPVPEVGSVAVDDVGGAALAIEHLLGLGHTRFVFVNGPLTLRQCVDRRDGVVTTLAEHGLDPAEVLTEVSLDSLNADAADAAVRRLLAESGPRPTAMFCANDFTALGALRALRDNDVSIPEDMAVVGYDDVVFASMLTTPLTSVRQPMHTLGWTAADMLLTESGTDAARQVEFAPELVVRGSSTADIRDAVTA</sequence>
<evidence type="ECO:0000256" key="3">
    <source>
        <dbReference type="ARBA" id="ARBA00023163"/>
    </source>
</evidence>
<accession>A0A1H5BHC2</accession>
<dbReference type="OrthoDB" id="37081at2"/>
<dbReference type="GO" id="GO:0000976">
    <property type="term" value="F:transcription cis-regulatory region binding"/>
    <property type="evidence" value="ECO:0007669"/>
    <property type="project" value="TreeGrafter"/>
</dbReference>
<dbReference type="Gene3D" id="1.10.260.40">
    <property type="entry name" value="lambda repressor-like DNA-binding domains"/>
    <property type="match status" value="1"/>
</dbReference>
<dbReference type="Proteomes" id="UP000199220">
    <property type="component" value="Unassembled WGS sequence"/>
</dbReference>
<dbReference type="SMART" id="SM00354">
    <property type="entry name" value="HTH_LACI"/>
    <property type="match status" value="1"/>
</dbReference>
<organism evidence="5 6">
    <name type="scientific">Ruania alba</name>
    <dbReference type="NCBI Taxonomy" id="648782"/>
    <lineage>
        <taxon>Bacteria</taxon>
        <taxon>Bacillati</taxon>
        <taxon>Actinomycetota</taxon>
        <taxon>Actinomycetes</taxon>
        <taxon>Micrococcales</taxon>
        <taxon>Ruaniaceae</taxon>
        <taxon>Ruania</taxon>
    </lineage>
</organism>